<evidence type="ECO:0000313" key="1">
    <source>
        <dbReference type="EMBL" id="JAA79854.1"/>
    </source>
</evidence>
<sequence length="71" mass="7767">MHATSRKICVTGRDIYLVVHMLALQVSSLVGGTDLESRISTVLTLLKPSNLDTAPAYFLNLKPSVIIRSLK</sequence>
<proteinExistence type="predicted"/>
<name>S4NS15_9NEOP</name>
<reference evidence="1" key="1">
    <citation type="journal article" date="2013" name="BMC Genomics">
        <title>Unscrambling butterfly oogenesis.</title>
        <authorList>
            <person name="Carter J.M."/>
            <person name="Baker S.C."/>
            <person name="Pink R."/>
            <person name="Carter D.R."/>
            <person name="Collins A."/>
            <person name="Tomlin J."/>
            <person name="Gibbs M."/>
            <person name="Breuker C.J."/>
        </authorList>
    </citation>
    <scope>NUCLEOTIDE SEQUENCE</scope>
    <source>
        <tissue evidence="1">Ovary</tissue>
    </source>
</reference>
<dbReference type="AlphaFoldDB" id="S4NS15"/>
<dbReference type="EMBL" id="GAIX01012706">
    <property type="protein sequence ID" value="JAA79854.1"/>
    <property type="molecule type" value="Transcribed_RNA"/>
</dbReference>
<protein>
    <submittedName>
        <fullName evidence="1">Uncharacterized protein</fullName>
    </submittedName>
</protein>
<organism evidence="1">
    <name type="scientific">Pararge aegeria</name>
    <name type="common">speckled wood butterfly</name>
    <dbReference type="NCBI Taxonomy" id="116150"/>
    <lineage>
        <taxon>Eukaryota</taxon>
        <taxon>Metazoa</taxon>
        <taxon>Ecdysozoa</taxon>
        <taxon>Arthropoda</taxon>
        <taxon>Hexapoda</taxon>
        <taxon>Insecta</taxon>
        <taxon>Pterygota</taxon>
        <taxon>Neoptera</taxon>
        <taxon>Endopterygota</taxon>
        <taxon>Lepidoptera</taxon>
        <taxon>Glossata</taxon>
        <taxon>Ditrysia</taxon>
        <taxon>Papilionoidea</taxon>
        <taxon>Nymphalidae</taxon>
        <taxon>Satyrinae</taxon>
        <taxon>Satyrini</taxon>
        <taxon>Parargina</taxon>
        <taxon>Pararge</taxon>
    </lineage>
</organism>
<accession>S4NS15</accession>
<reference evidence="1" key="2">
    <citation type="submission" date="2013-05" db="EMBL/GenBank/DDBJ databases">
        <authorList>
            <person name="Carter J.-M."/>
            <person name="Baker S.C."/>
            <person name="Pink R."/>
            <person name="Carter D.R.F."/>
            <person name="Collins A."/>
            <person name="Tomlin J."/>
            <person name="Gibbs M."/>
            <person name="Breuker C.J."/>
        </authorList>
    </citation>
    <scope>NUCLEOTIDE SEQUENCE</scope>
    <source>
        <tissue evidence="1">Ovary</tissue>
    </source>
</reference>